<dbReference type="SMART" id="SM00507">
    <property type="entry name" value="HNHc"/>
    <property type="match status" value="1"/>
</dbReference>
<dbReference type="Proteomes" id="UP000186246">
    <property type="component" value="Unassembled WGS sequence"/>
</dbReference>
<dbReference type="CDD" id="cd00085">
    <property type="entry name" value="HNHc"/>
    <property type="match status" value="1"/>
</dbReference>
<reference evidence="3" key="1">
    <citation type="submission" date="2017-01" db="EMBL/GenBank/DDBJ databases">
        <authorList>
            <person name="Varghese N."/>
            <person name="Submissions S."/>
        </authorList>
    </citation>
    <scope>NUCLEOTIDE SEQUENCE [LARGE SCALE GENOMIC DNA]</scope>
    <source>
        <strain evidence="3">DSM 21068</strain>
    </source>
</reference>
<evidence type="ECO:0000259" key="1">
    <source>
        <dbReference type="SMART" id="SM00507"/>
    </source>
</evidence>
<organism evidence="2 3">
    <name type="scientific">Chryseobacterium piscicola</name>
    <dbReference type="NCBI Taxonomy" id="551459"/>
    <lineage>
        <taxon>Bacteria</taxon>
        <taxon>Pseudomonadati</taxon>
        <taxon>Bacteroidota</taxon>
        <taxon>Flavobacteriia</taxon>
        <taxon>Flavobacteriales</taxon>
        <taxon>Weeksellaceae</taxon>
        <taxon>Chryseobacterium group</taxon>
        <taxon>Chryseobacterium</taxon>
    </lineage>
</organism>
<dbReference type="EMBL" id="FTOJ01000016">
    <property type="protein sequence ID" value="SIT10114.1"/>
    <property type="molecule type" value="Genomic_DNA"/>
</dbReference>
<dbReference type="OrthoDB" id="1250255at2"/>
<sequence>MKVERLLYQCINCGGIVNRSKPLSFKKFSDQIRDEINIYRLKEWKDNIENDFRFIKEAINENNFRLSNFGKLQEHYATEKYRNIRKKALIRDENKCQICNKDAEEVHHLTYENFPDEKLEDLQSLCSKCHSEITYKERLERINKKS</sequence>
<evidence type="ECO:0000313" key="2">
    <source>
        <dbReference type="EMBL" id="SIT10114.1"/>
    </source>
</evidence>
<evidence type="ECO:0000313" key="3">
    <source>
        <dbReference type="Proteomes" id="UP000186246"/>
    </source>
</evidence>
<accession>A0A1N7PHM2</accession>
<gene>
    <name evidence="2" type="ORF">SAMN05421796_11610</name>
</gene>
<dbReference type="RefSeq" id="WP_084566681.1">
    <property type="nucleotide sequence ID" value="NZ_FTOJ01000016.1"/>
</dbReference>
<proteinExistence type="predicted"/>
<feature type="domain" description="HNH nuclease" evidence="1">
    <location>
        <begin position="83"/>
        <end position="131"/>
    </location>
</feature>
<name>A0A1N7PHM2_9FLAO</name>
<protein>
    <recommendedName>
        <fullName evidence="1">HNH nuclease domain-containing protein</fullName>
    </recommendedName>
</protein>
<dbReference type="AlphaFoldDB" id="A0A1N7PHM2"/>
<dbReference type="InterPro" id="IPR003615">
    <property type="entry name" value="HNH_nuc"/>
</dbReference>